<accession>A0ABX0H1X6</accession>
<evidence type="ECO:0000313" key="3">
    <source>
        <dbReference type="Proteomes" id="UP000649799"/>
    </source>
</evidence>
<gene>
    <name evidence="2" type="ORF">G9Q97_03040</name>
</gene>
<evidence type="ECO:0000256" key="1">
    <source>
        <dbReference type="SAM" id="Phobius"/>
    </source>
</evidence>
<dbReference type="Proteomes" id="UP000649799">
    <property type="component" value="Unassembled WGS sequence"/>
</dbReference>
<dbReference type="EMBL" id="JAANYN010000001">
    <property type="protein sequence ID" value="NHE55785.1"/>
    <property type="molecule type" value="Genomic_DNA"/>
</dbReference>
<protein>
    <submittedName>
        <fullName evidence="2">Uncharacterized protein</fullName>
    </submittedName>
</protein>
<evidence type="ECO:0000313" key="2">
    <source>
        <dbReference type="EMBL" id="NHE55785.1"/>
    </source>
</evidence>
<keyword evidence="1" id="KW-0812">Transmembrane</keyword>
<keyword evidence="3" id="KW-1185">Reference proteome</keyword>
<proteinExistence type="predicted"/>
<reference evidence="2 3" key="1">
    <citation type="submission" date="2020-03" db="EMBL/GenBank/DDBJ databases">
        <title>Cyclobacterium plantarum sp. nov., a marine bacterium isolated from a coastal-marine wetland.</title>
        <authorList>
            <person name="Sanchez-Porro C."/>
            <person name="Ventosa A."/>
            <person name="Amoozegar M."/>
        </authorList>
    </citation>
    <scope>NUCLEOTIDE SEQUENCE [LARGE SCALE GENOMIC DNA]</scope>
    <source>
        <strain evidence="2 3">GBPx2</strain>
    </source>
</reference>
<organism evidence="2 3">
    <name type="scientific">Cyclobacterium plantarum</name>
    <dbReference type="NCBI Taxonomy" id="2716263"/>
    <lineage>
        <taxon>Bacteria</taxon>
        <taxon>Pseudomonadati</taxon>
        <taxon>Bacteroidota</taxon>
        <taxon>Cytophagia</taxon>
        <taxon>Cytophagales</taxon>
        <taxon>Cyclobacteriaceae</taxon>
        <taxon>Cyclobacterium</taxon>
    </lineage>
</organism>
<sequence>MNEVIIQSNEDAREYFEEFIAEHEDQAFTEEASGLDGQNIVGLVIENLPAILGAVTSLIAVLKGKNISFKIIKDGKEISNIEEQK</sequence>
<comment type="caution">
    <text evidence="2">The sequence shown here is derived from an EMBL/GenBank/DDBJ whole genome shotgun (WGS) entry which is preliminary data.</text>
</comment>
<keyword evidence="1" id="KW-0472">Membrane</keyword>
<name>A0ABX0H1X6_9BACT</name>
<dbReference type="RefSeq" id="WP_166142984.1">
    <property type="nucleotide sequence ID" value="NZ_JAANYN010000001.1"/>
</dbReference>
<feature type="transmembrane region" description="Helical" evidence="1">
    <location>
        <begin position="40"/>
        <end position="62"/>
    </location>
</feature>
<keyword evidence="1" id="KW-1133">Transmembrane helix</keyword>